<evidence type="ECO:0000313" key="3">
    <source>
        <dbReference type="EMBL" id="MEN3227503.1"/>
    </source>
</evidence>
<dbReference type="InterPro" id="IPR012373">
    <property type="entry name" value="Ferrdict_sens_TM"/>
</dbReference>
<sequence length="311" mass="33265">MNQRTPPDASEEADDPVHEEAALWVARLSSADATEADRSAFEAWRAADPARAEAFAEMEAWRRTMQRAPDPRRRGPPKGLAALAAALGLGALLADPLSWVDRMRADAWTGRGGIETTLLPDGSRADLNTDTALALRFTDGERGVALLRGEAVFDVVPDPGRPFVVRGNGVQARAVGTRFFVRIDGAVPVGVTEGCVDVATGTGETRLRAGEVAVRSADSGLVARTDDVARTIAWREGKLTVSGQPLAHVLSELERYRRGRILLTDSTLGGRRFSGTLDLRDTDAALDVLAAAMGLRLTRLTPLLVLVRPAS</sequence>
<dbReference type="PANTHER" id="PTHR30273:SF2">
    <property type="entry name" value="PROTEIN FECR"/>
    <property type="match status" value="1"/>
</dbReference>
<comment type="caution">
    <text evidence="3">The sequence shown here is derived from an EMBL/GenBank/DDBJ whole genome shotgun (WGS) entry which is preliminary data.</text>
</comment>
<keyword evidence="4" id="KW-1185">Reference proteome</keyword>
<evidence type="ECO:0000259" key="2">
    <source>
        <dbReference type="Pfam" id="PF16220"/>
    </source>
</evidence>
<dbReference type="Pfam" id="PF16220">
    <property type="entry name" value="DUF4880"/>
    <property type="match status" value="1"/>
</dbReference>
<evidence type="ECO:0000313" key="4">
    <source>
        <dbReference type="Proteomes" id="UP001404845"/>
    </source>
</evidence>
<proteinExistence type="predicted"/>
<feature type="domain" description="FecR N-terminal" evidence="2">
    <location>
        <begin position="19"/>
        <end position="60"/>
    </location>
</feature>
<feature type="domain" description="FecR protein" evidence="1">
    <location>
        <begin position="106"/>
        <end position="196"/>
    </location>
</feature>
<evidence type="ECO:0000259" key="1">
    <source>
        <dbReference type="Pfam" id="PF04773"/>
    </source>
</evidence>
<dbReference type="RefSeq" id="WP_200672604.1">
    <property type="nucleotide sequence ID" value="NZ_JACWCW010000132.1"/>
</dbReference>
<dbReference type="Proteomes" id="UP001404845">
    <property type="component" value="Unassembled WGS sequence"/>
</dbReference>
<dbReference type="Pfam" id="PF04773">
    <property type="entry name" value="FecR"/>
    <property type="match status" value="1"/>
</dbReference>
<reference evidence="3 4" key="1">
    <citation type="journal article" date="2023" name="PLoS ONE">
        <title>Complete genome assembly of Hawai'i environmental nontuberculous mycobacteria reveals unexpected co-isolation with methylobacteria.</title>
        <authorList>
            <person name="Hendrix J."/>
            <person name="Epperson L.E."/>
            <person name="Tong E.I."/>
            <person name="Chan Y.L."/>
            <person name="Hasan N.A."/>
            <person name="Dawrs S.N."/>
            <person name="Norton G.J."/>
            <person name="Virdi R."/>
            <person name="Crooks J.L."/>
            <person name="Chan E.D."/>
            <person name="Honda J.R."/>
            <person name="Strong M."/>
        </authorList>
    </citation>
    <scope>NUCLEOTIDE SEQUENCE [LARGE SCALE GENOMIC DNA]</scope>
    <source>
        <strain evidence="3 4">NJH_HI01</strain>
    </source>
</reference>
<organism evidence="3 4">
    <name type="scientific">Methylorubrum rhodesianum</name>
    <dbReference type="NCBI Taxonomy" id="29427"/>
    <lineage>
        <taxon>Bacteria</taxon>
        <taxon>Pseudomonadati</taxon>
        <taxon>Pseudomonadota</taxon>
        <taxon>Alphaproteobacteria</taxon>
        <taxon>Hyphomicrobiales</taxon>
        <taxon>Methylobacteriaceae</taxon>
        <taxon>Methylorubrum</taxon>
    </lineage>
</organism>
<dbReference type="EMBL" id="JAQYXL010000001">
    <property type="protein sequence ID" value="MEN3227503.1"/>
    <property type="molecule type" value="Genomic_DNA"/>
</dbReference>
<dbReference type="PANTHER" id="PTHR30273">
    <property type="entry name" value="PERIPLASMIC SIGNAL SENSOR AND SIGMA FACTOR ACTIVATOR FECR-RELATED"/>
    <property type="match status" value="1"/>
</dbReference>
<gene>
    <name evidence="3" type="ORF">PUR21_07600</name>
</gene>
<dbReference type="Gene3D" id="3.55.50.30">
    <property type="match status" value="1"/>
</dbReference>
<protein>
    <submittedName>
        <fullName evidence="3">FecR domain-containing protein</fullName>
    </submittedName>
</protein>
<name>A0ABU9Z886_9HYPH</name>
<dbReference type="InterPro" id="IPR032623">
    <property type="entry name" value="FecR_N"/>
</dbReference>
<dbReference type="InterPro" id="IPR006860">
    <property type="entry name" value="FecR"/>
</dbReference>
<dbReference type="Gene3D" id="2.60.120.1440">
    <property type="match status" value="1"/>
</dbReference>
<accession>A0ABU9Z886</accession>
<dbReference type="PIRSF" id="PIRSF018266">
    <property type="entry name" value="FecR"/>
    <property type="match status" value="1"/>
</dbReference>